<evidence type="ECO:0000256" key="10">
    <source>
        <dbReference type="ARBA" id="ARBA00039783"/>
    </source>
</evidence>
<keyword evidence="4" id="KW-0862">Zinc</keyword>
<gene>
    <name evidence="13" type="ORF">QQS21_003705</name>
</gene>
<evidence type="ECO:0000256" key="7">
    <source>
        <dbReference type="ARBA" id="ARBA00023027"/>
    </source>
</evidence>
<dbReference type="SUPFAM" id="SSF51735">
    <property type="entry name" value="NAD(P)-binding Rossmann-fold domains"/>
    <property type="match status" value="1"/>
</dbReference>
<comment type="similarity">
    <text evidence="2">Belongs to the zinc-containing alcohol dehydrogenase family.</text>
</comment>
<evidence type="ECO:0000256" key="2">
    <source>
        <dbReference type="ARBA" id="ARBA00008072"/>
    </source>
</evidence>
<feature type="domain" description="Alcohol dehydrogenase-like C-terminal" evidence="12">
    <location>
        <begin position="22"/>
        <end position="166"/>
    </location>
</feature>
<keyword evidence="6" id="KW-0560">Oxidoreductase</keyword>
<dbReference type="Proteomes" id="UP001251528">
    <property type="component" value="Unassembled WGS sequence"/>
</dbReference>
<comment type="caution">
    <text evidence="13">The sequence shown here is derived from an EMBL/GenBank/DDBJ whole genome shotgun (WGS) entry which is preliminary data.</text>
</comment>
<dbReference type="InterPro" id="IPR013149">
    <property type="entry name" value="ADH-like_C"/>
</dbReference>
<comment type="cofactor">
    <cofactor evidence="1">
        <name>Zn(2+)</name>
        <dbReference type="ChEBI" id="CHEBI:29105"/>
    </cofactor>
</comment>
<evidence type="ECO:0000259" key="12">
    <source>
        <dbReference type="Pfam" id="PF00107"/>
    </source>
</evidence>
<proteinExistence type="inferred from homology"/>
<evidence type="ECO:0000256" key="1">
    <source>
        <dbReference type="ARBA" id="ARBA00001947"/>
    </source>
</evidence>
<organism evidence="13 14">
    <name type="scientific">Conoideocrella luteorostrata</name>
    <dbReference type="NCBI Taxonomy" id="1105319"/>
    <lineage>
        <taxon>Eukaryota</taxon>
        <taxon>Fungi</taxon>
        <taxon>Dikarya</taxon>
        <taxon>Ascomycota</taxon>
        <taxon>Pezizomycotina</taxon>
        <taxon>Sordariomycetes</taxon>
        <taxon>Hypocreomycetidae</taxon>
        <taxon>Hypocreales</taxon>
        <taxon>Clavicipitaceae</taxon>
        <taxon>Conoideocrella</taxon>
    </lineage>
</organism>
<dbReference type="Pfam" id="PF00107">
    <property type="entry name" value="ADH_zinc_N"/>
    <property type="match status" value="1"/>
</dbReference>
<dbReference type="EC" id="1.1.1.12" evidence="9"/>
<keyword evidence="14" id="KW-1185">Reference proteome</keyword>
<evidence type="ECO:0000256" key="9">
    <source>
        <dbReference type="ARBA" id="ARBA00038954"/>
    </source>
</evidence>
<keyword evidence="3" id="KW-0479">Metal-binding</keyword>
<dbReference type="GO" id="GO:0046872">
    <property type="term" value="F:metal ion binding"/>
    <property type="evidence" value="ECO:0007669"/>
    <property type="project" value="UniProtKB-KW"/>
</dbReference>
<dbReference type="Gene3D" id="3.40.50.720">
    <property type="entry name" value="NAD(P)-binding Rossmann-like Domain"/>
    <property type="match status" value="1"/>
</dbReference>
<evidence type="ECO:0000256" key="3">
    <source>
        <dbReference type="ARBA" id="ARBA00022723"/>
    </source>
</evidence>
<dbReference type="InterPro" id="IPR036291">
    <property type="entry name" value="NAD(P)-bd_dom_sf"/>
</dbReference>
<keyword evidence="7" id="KW-0520">NAD</keyword>
<comment type="catalytic activity">
    <reaction evidence="11">
        <text>L-arabinitol + NAD(+) = L-xylulose + NADH + H(+)</text>
        <dbReference type="Rhea" id="RHEA:16381"/>
        <dbReference type="ChEBI" id="CHEBI:15378"/>
        <dbReference type="ChEBI" id="CHEBI:17399"/>
        <dbReference type="ChEBI" id="CHEBI:18403"/>
        <dbReference type="ChEBI" id="CHEBI:57540"/>
        <dbReference type="ChEBI" id="CHEBI:57945"/>
        <dbReference type="EC" id="1.1.1.12"/>
    </reaction>
</comment>
<evidence type="ECO:0000256" key="5">
    <source>
        <dbReference type="ARBA" id="ARBA00022935"/>
    </source>
</evidence>
<evidence type="ECO:0000256" key="6">
    <source>
        <dbReference type="ARBA" id="ARBA00023002"/>
    </source>
</evidence>
<dbReference type="AlphaFoldDB" id="A0AAJ0CST9"/>
<reference evidence="13" key="1">
    <citation type="submission" date="2023-06" db="EMBL/GenBank/DDBJ databases">
        <title>Conoideocrella luteorostrata (Hypocreales: Clavicipitaceae), a potential biocontrol fungus for elongate hemlock scale in United States Christmas tree production areas.</title>
        <authorList>
            <person name="Barrett H."/>
            <person name="Lovett B."/>
            <person name="Macias A.M."/>
            <person name="Stajich J.E."/>
            <person name="Kasson M.T."/>
        </authorList>
    </citation>
    <scope>NUCLEOTIDE SEQUENCE</scope>
    <source>
        <strain evidence="13">ARSEF 14590</strain>
    </source>
</reference>
<dbReference type="GO" id="GO:0050019">
    <property type="term" value="F:L-arabinitol 4-dehydrogenase activity"/>
    <property type="evidence" value="ECO:0007669"/>
    <property type="project" value="UniProtKB-EC"/>
</dbReference>
<dbReference type="PANTHER" id="PTHR43161:SF4">
    <property type="entry name" value="D-XYLULOSE REDUCTASE"/>
    <property type="match status" value="1"/>
</dbReference>
<dbReference type="GO" id="GO:0019568">
    <property type="term" value="P:arabinose catabolic process"/>
    <property type="evidence" value="ECO:0007669"/>
    <property type="project" value="UniProtKB-KW"/>
</dbReference>
<dbReference type="EMBL" id="JASWJB010000050">
    <property type="protein sequence ID" value="KAK2605865.1"/>
    <property type="molecule type" value="Genomic_DNA"/>
</dbReference>
<dbReference type="GO" id="GO:0003939">
    <property type="term" value="F:L-iditol 2-dehydrogenase (NAD+) activity"/>
    <property type="evidence" value="ECO:0007669"/>
    <property type="project" value="TreeGrafter"/>
</dbReference>
<dbReference type="GO" id="GO:0006062">
    <property type="term" value="P:sorbitol catabolic process"/>
    <property type="evidence" value="ECO:0007669"/>
    <property type="project" value="TreeGrafter"/>
</dbReference>
<evidence type="ECO:0000313" key="13">
    <source>
        <dbReference type="EMBL" id="KAK2605865.1"/>
    </source>
</evidence>
<evidence type="ECO:0000256" key="8">
    <source>
        <dbReference type="ARBA" id="ARBA00037881"/>
    </source>
</evidence>
<comment type="pathway">
    <text evidence="8">Carbohydrate degradation; L-arabinose degradation via L-arabinitol; D-xylulose 5-phosphate from L-arabinose (fungal route): step 2/5.</text>
</comment>
<keyword evidence="5" id="KW-0119">Carbohydrate metabolism</keyword>
<name>A0AAJ0CST9_9HYPO</name>
<evidence type="ECO:0000256" key="11">
    <source>
        <dbReference type="ARBA" id="ARBA00049317"/>
    </source>
</evidence>
<sequence length="216" mass="23371">MHALRTSPVTLGTPVAVFGAGPIGLLNLAVARASGAHPIVITDIDQSWLDFAQQFEPQCRTYCIQKGQTPQQCAKGIRALFEREGSEGVEDSEYDMPQVVLECTGIESSICTAAYTARRGGAVNVVGVSSKINIDNVPFMHMSLAEIKLLFINRYRDTWPAAVRAITGRLIDPAKLDLMITHAFNLEDAVAAMNLVAGVTKDDDGRVAIKVQIVDE</sequence>
<dbReference type="FunFam" id="3.40.50.720:FF:000068">
    <property type="entry name" value="Sorbitol dehydrogenase"/>
    <property type="match status" value="1"/>
</dbReference>
<evidence type="ECO:0000313" key="14">
    <source>
        <dbReference type="Proteomes" id="UP001251528"/>
    </source>
</evidence>
<dbReference type="PANTHER" id="PTHR43161">
    <property type="entry name" value="SORBITOL DEHYDROGENASE"/>
    <property type="match status" value="1"/>
</dbReference>
<accession>A0AAJ0CST9</accession>
<keyword evidence="5" id="KW-0054">Arabinose catabolism</keyword>
<protein>
    <recommendedName>
        <fullName evidence="10">L-arabinitol 4-dehydrogenase</fullName>
        <ecNumber evidence="9">1.1.1.12</ecNumber>
    </recommendedName>
</protein>
<dbReference type="Gene3D" id="3.90.180.10">
    <property type="entry name" value="Medium-chain alcohol dehydrogenases, catalytic domain"/>
    <property type="match status" value="1"/>
</dbReference>
<evidence type="ECO:0000256" key="4">
    <source>
        <dbReference type="ARBA" id="ARBA00022833"/>
    </source>
</evidence>